<feature type="chain" id="PRO_5002069355" description="Palmitoyl-protein thioesterase 1" evidence="11">
    <location>
        <begin position="19"/>
        <end position="337"/>
    </location>
</feature>
<comment type="similarity">
    <text evidence="1">Belongs to the palmitoyl-protein thioesterase family.</text>
</comment>
<evidence type="ECO:0000256" key="1">
    <source>
        <dbReference type="ARBA" id="ARBA00010758"/>
    </source>
</evidence>
<gene>
    <name evidence="12" type="primary">Ppt1_0</name>
    <name evidence="12" type="ORF">CM83_80215</name>
</gene>
<evidence type="ECO:0000256" key="10">
    <source>
        <dbReference type="SAM" id="MobiDB-lite"/>
    </source>
</evidence>
<dbReference type="Pfam" id="PF02089">
    <property type="entry name" value="Palm_thioest"/>
    <property type="match status" value="1"/>
</dbReference>
<dbReference type="FunFam" id="3.40.50.1820:FF:000107">
    <property type="entry name" value="Palmitoyl-protein thioesterase 1"/>
    <property type="match status" value="1"/>
</dbReference>
<keyword evidence="4 11" id="KW-0732">Signal</keyword>
<evidence type="ECO:0000256" key="4">
    <source>
        <dbReference type="ARBA" id="ARBA00022729"/>
    </source>
</evidence>
<reference evidence="12" key="2">
    <citation type="submission" date="2014-07" db="EMBL/GenBank/DDBJ databases">
        <authorList>
            <person name="Hull J."/>
        </authorList>
    </citation>
    <scope>NUCLEOTIDE SEQUENCE</scope>
</reference>
<dbReference type="GO" id="GO:0006898">
    <property type="term" value="P:receptor-mediated endocytosis"/>
    <property type="evidence" value="ECO:0007669"/>
    <property type="project" value="TreeGrafter"/>
</dbReference>
<dbReference type="Gene3D" id="3.40.50.1820">
    <property type="entry name" value="alpha/beta hydrolase"/>
    <property type="match status" value="1"/>
</dbReference>
<dbReference type="GO" id="GO:0005764">
    <property type="term" value="C:lysosome"/>
    <property type="evidence" value="ECO:0007669"/>
    <property type="project" value="TreeGrafter"/>
</dbReference>
<dbReference type="SUPFAM" id="SSF53474">
    <property type="entry name" value="alpha/beta-Hydrolases"/>
    <property type="match status" value="1"/>
</dbReference>
<evidence type="ECO:0000256" key="7">
    <source>
        <dbReference type="ARBA" id="ARBA00023180"/>
    </source>
</evidence>
<dbReference type="InterPro" id="IPR002472">
    <property type="entry name" value="Palm_thioest"/>
</dbReference>
<keyword evidence="5" id="KW-0378">Hydrolase</keyword>
<evidence type="ECO:0000256" key="5">
    <source>
        <dbReference type="ARBA" id="ARBA00022801"/>
    </source>
</evidence>
<dbReference type="PRINTS" id="PR00414">
    <property type="entry name" value="PPTHIESTRASE"/>
</dbReference>
<name>A0A0A9WSG7_LYGHE</name>
<evidence type="ECO:0000256" key="9">
    <source>
        <dbReference type="ARBA" id="ARBA00047409"/>
    </source>
</evidence>
<organism evidence="12">
    <name type="scientific">Lygus hesperus</name>
    <name type="common">Western plant bug</name>
    <dbReference type="NCBI Taxonomy" id="30085"/>
    <lineage>
        <taxon>Eukaryota</taxon>
        <taxon>Metazoa</taxon>
        <taxon>Ecdysozoa</taxon>
        <taxon>Arthropoda</taxon>
        <taxon>Hexapoda</taxon>
        <taxon>Insecta</taxon>
        <taxon>Pterygota</taxon>
        <taxon>Neoptera</taxon>
        <taxon>Paraneoptera</taxon>
        <taxon>Hemiptera</taxon>
        <taxon>Heteroptera</taxon>
        <taxon>Panheteroptera</taxon>
        <taxon>Cimicomorpha</taxon>
        <taxon>Miridae</taxon>
        <taxon>Mirini</taxon>
        <taxon>Lygus</taxon>
    </lineage>
</organism>
<keyword evidence="6" id="KW-1015">Disulfide bond</keyword>
<keyword evidence="7" id="KW-0325">Glycoprotein</keyword>
<evidence type="ECO:0000256" key="3">
    <source>
        <dbReference type="ARBA" id="ARBA00014212"/>
    </source>
</evidence>
<dbReference type="EC" id="3.1.2.22" evidence="2"/>
<evidence type="ECO:0000256" key="8">
    <source>
        <dbReference type="ARBA" id="ARBA00031934"/>
    </source>
</evidence>
<feature type="signal peptide" evidence="11">
    <location>
        <begin position="1"/>
        <end position="18"/>
    </location>
</feature>
<dbReference type="PANTHER" id="PTHR11247:SF8">
    <property type="entry name" value="PALMITOYL-PROTEIN THIOESTERASE 1"/>
    <property type="match status" value="1"/>
</dbReference>
<evidence type="ECO:0000313" key="12">
    <source>
        <dbReference type="EMBL" id="JAG11402.1"/>
    </source>
</evidence>
<dbReference type="AlphaFoldDB" id="A0A0A9WSG7"/>
<dbReference type="GlyCosmos" id="A0A0A9WSG7">
    <property type="glycosylation" value="1 site, No reported glycans"/>
</dbReference>
<accession>A0A0A9WSG7</accession>
<evidence type="ECO:0000256" key="2">
    <source>
        <dbReference type="ARBA" id="ARBA00012423"/>
    </source>
</evidence>
<evidence type="ECO:0000256" key="6">
    <source>
        <dbReference type="ARBA" id="ARBA00023157"/>
    </source>
</evidence>
<dbReference type="PANTHER" id="PTHR11247">
    <property type="entry name" value="PALMITOYL-PROTEIN THIOESTERASE/DOLICHYLDIPHOSPHATASE 1"/>
    <property type="match status" value="1"/>
</dbReference>
<comment type="catalytic activity">
    <reaction evidence="9">
        <text>S-hexadecanoyl-L-cysteinyl-[protein] + H2O = L-cysteinyl-[protein] + hexadecanoate + H(+)</text>
        <dbReference type="Rhea" id="RHEA:19233"/>
        <dbReference type="Rhea" id="RHEA-COMP:10131"/>
        <dbReference type="Rhea" id="RHEA-COMP:11032"/>
        <dbReference type="ChEBI" id="CHEBI:7896"/>
        <dbReference type="ChEBI" id="CHEBI:15377"/>
        <dbReference type="ChEBI" id="CHEBI:15378"/>
        <dbReference type="ChEBI" id="CHEBI:29950"/>
        <dbReference type="ChEBI" id="CHEBI:74151"/>
        <dbReference type="EC" id="3.1.2.22"/>
    </reaction>
    <physiologicalReaction direction="left-to-right" evidence="9">
        <dbReference type="Rhea" id="RHEA:19234"/>
    </physiologicalReaction>
</comment>
<sequence>MDLRLILSILLCAEVSFAEQRVSPTTTTLPPPANHTTTAPPTSTTPPPPTTPPTSPRPRRPTPIVLWHGMGDSCCNPLSLGSFKAFLISTLPGVYVKSLEIGDGIVEDTMNGFFMNANKQVEEACRLIRTDSRLQGGYNAIGFSQGGQFLRAVAQRCPNGMKKLISFGGQHQGIYGFPHCFYPNHAMCNYVRIMLDKAAYLSWVQNKFVQAQYWHDPINEDEYIQKSVFLADINNERNVNSTYKQGLTALEKLVLVKFADDTMVIPKESSWFGFYTPGQGTTITDLQQSSLYIEDRLGLQEMDRDGKIDFLTSPGDHLRFTREWFINNIYKYLEPDS</sequence>
<dbReference type="EMBL" id="GBHO01032202">
    <property type="protein sequence ID" value="JAG11402.1"/>
    <property type="molecule type" value="Transcribed_RNA"/>
</dbReference>
<proteinExistence type="inferred from homology"/>
<evidence type="ECO:0000256" key="11">
    <source>
        <dbReference type="SAM" id="SignalP"/>
    </source>
</evidence>
<dbReference type="InterPro" id="IPR029058">
    <property type="entry name" value="AB_hydrolase_fold"/>
</dbReference>
<feature type="compositionally biased region" description="Low complexity" evidence="10">
    <location>
        <begin position="23"/>
        <end position="42"/>
    </location>
</feature>
<reference evidence="12" key="1">
    <citation type="journal article" date="2014" name="PLoS ONE">
        <title>Transcriptome-Based Identification of ABC Transporters in the Western Tarnished Plant Bug Lygus hesperus.</title>
        <authorList>
            <person name="Hull J.J."/>
            <person name="Chaney K."/>
            <person name="Geib S.M."/>
            <person name="Fabrick J.A."/>
            <person name="Brent C.S."/>
            <person name="Walsh D."/>
            <person name="Lavine L.C."/>
        </authorList>
    </citation>
    <scope>NUCLEOTIDE SEQUENCE</scope>
</reference>
<feature type="compositionally biased region" description="Pro residues" evidence="10">
    <location>
        <begin position="43"/>
        <end position="56"/>
    </location>
</feature>
<protein>
    <recommendedName>
        <fullName evidence="3">Palmitoyl-protein thioesterase 1</fullName>
        <ecNumber evidence="2">3.1.2.22</ecNumber>
    </recommendedName>
    <alternativeName>
        <fullName evidence="8">Palmitoyl-protein hydrolase 1</fullName>
    </alternativeName>
</protein>
<dbReference type="GO" id="GO:0008474">
    <property type="term" value="F:palmitoyl-(protein) hydrolase activity"/>
    <property type="evidence" value="ECO:0007669"/>
    <property type="project" value="UniProtKB-EC"/>
</dbReference>
<feature type="region of interest" description="Disordered" evidence="10">
    <location>
        <begin position="22"/>
        <end position="62"/>
    </location>
</feature>